<dbReference type="InterPro" id="IPR009081">
    <property type="entry name" value="PP-bd_ACP"/>
</dbReference>
<evidence type="ECO:0000313" key="9">
    <source>
        <dbReference type="Proteomes" id="UP000003448"/>
    </source>
</evidence>
<dbReference type="GO" id="GO:0044550">
    <property type="term" value="P:secondary metabolite biosynthetic process"/>
    <property type="evidence" value="ECO:0007669"/>
    <property type="project" value="UniProtKB-ARBA"/>
</dbReference>
<dbReference type="GO" id="GO:0006633">
    <property type="term" value="P:fatty acid biosynthetic process"/>
    <property type="evidence" value="ECO:0007669"/>
    <property type="project" value="InterPro"/>
</dbReference>
<dbReference type="Pfam" id="PF02801">
    <property type="entry name" value="Ketoacyl-synt_C"/>
    <property type="match status" value="1"/>
</dbReference>
<dbReference type="AlphaFoldDB" id="I0L6T1"/>
<dbReference type="PANTHER" id="PTHR43775">
    <property type="entry name" value="FATTY ACID SYNTHASE"/>
    <property type="match status" value="1"/>
</dbReference>
<feature type="domain" description="Carrier" evidence="6">
    <location>
        <begin position="915"/>
        <end position="990"/>
    </location>
</feature>
<dbReference type="FunFam" id="1.10.1200.10:FF:000016">
    <property type="entry name" value="Non-ribosomal peptide synthase"/>
    <property type="match status" value="1"/>
</dbReference>
<name>I0L6T1_9ACTN</name>
<keyword evidence="3" id="KW-0597">Phosphoprotein</keyword>
<dbReference type="PANTHER" id="PTHR43775:SF37">
    <property type="entry name" value="SI:DKEY-61P9.11"/>
    <property type="match status" value="1"/>
</dbReference>
<proteinExistence type="predicted"/>
<dbReference type="InterPro" id="IPR016035">
    <property type="entry name" value="Acyl_Trfase/lysoPLipase"/>
</dbReference>
<comment type="caution">
    <text evidence="8">The sequence shown here is derived from an EMBL/GenBank/DDBJ whole genome shotgun (WGS) entry which is preliminary data.</text>
</comment>
<dbReference type="Pfam" id="PF00109">
    <property type="entry name" value="ketoacyl-synt"/>
    <property type="match status" value="1"/>
</dbReference>
<dbReference type="Gene3D" id="3.40.47.10">
    <property type="match status" value="1"/>
</dbReference>
<dbReference type="InterPro" id="IPR036736">
    <property type="entry name" value="ACP-like_sf"/>
</dbReference>
<dbReference type="PROSITE" id="PS50075">
    <property type="entry name" value="CARRIER"/>
    <property type="match status" value="1"/>
</dbReference>
<dbReference type="Gene3D" id="3.40.366.10">
    <property type="entry name" value="Malonyl-Coenzyme A Acyl Carrier Protein, domain 2"/>
    <property type="match status" value="1"/>
</dbReference>
<dbReference type="GO" id="GO:0005737">
    <property type="term" value="C:cytoplasm"/>
    <property type="evidence" value="ECO:0007669"/>
    <property type="project" value="TreeGrafter"/>
</dbReference>
<dbReference type="InterPro" id="IPR014031">
    <property type="entry name" value="Ketoacyl_synth_C"/>
</dbReference>
<evidence type="ECO:0000256" key="3">
    <source>
        <dbReference type="ARBA" id="ARBA00022553"/>
    </source>
</evidence>
<dbReference type="eggNOG" id="COG3321">
    <property type="taxonomic scope" value="Bacteria"/>
</dbReference>
<dbReference type="Gene3D" id="1.10.1200.10">
    <property type="entry name" value="ACP-like"/>
    <property type="match status" value="1"/>
</dbReference>
<reference evidence="9" key="1">
    <citation type="journal article" date="2012" name="J. Bacteriol.">
        <title>Genome Sequence of Micromonospora lupini Lupac 08, Isolated from Root Nodules of Lupinus angustifolius.</title>
        <authorList>
            <person name="Alonso-Vega P."/>
            <person name="Normand P."/>
            <person name="Bacigalupe R."/>
            <person name="Pujic P."/>
            <person name="Lajus A."/>
            <person name="Vallenet D."/>
            <person name="Carro L."/>
            <person name="Coll P."/>
            <person name="Trujillo M.E."/>
        </authorList>
    </citation>
    <scope>NUCLEOTIDE SEQUENCE [LARGE SCALE GENOMIC DNA]</scope>
    <source>
        <strain evidence="9">Lupac 08</strain>
    </source>
</reference>
<dbReference type="InterPro" id="IPR018201">
    <property type="entry name" value="Ketoacyl_synth_AS"/>
</dbReference>
<dbReference type="GO" id="GO:0031177">
    <property type="term" value="F:phosphopantetheine binding"/>
    <property type="evidence" value="ECO:0007669"/>
    <property type="project" value="InterPro"/>
</dbReference>
<dbReference type="InterPro" id="IPR014030">
    <property type="entry name" value="Ketoacyl_synth_N"/>
</dbReference>
<dbReference type="InterPro" id="IPR016036">
    <property type="entry name" value="Malonyl_transacylase_ACP-bd"/>
</dbReference>
<dbReference type="CDD" id="cd00833">
    <property type="entry name" value="PKS"/>
    <property type="match status" value="1"/>
</dbReference>
<evidence type="ECO:0000256" key="4">
    <source>
        <dbReference type="ARBA" id="ARBA00022679"/>
    </source>
</evidence>
<dbReference type="EMBL" id="CAIE01000035">
    <property type="protein sequence ID" value="CCH19528.1"/>
    <property type="molecule type" value="Genomic_DNA"/>
</dbReference>
<protein>
    <submittedName>
        <fullName evidence="8">Polyketide synthase type I</fullName>
    </submittedName>
</protein>
<dbReference type="RefSeq" id="WP_007461662.1">
    <property type="nucleotide sequence ID" value="NZ_HF570108.1"/>
</dbReference>
<dbReference type="SUPFAM" id="SSF52151">
    <property type="entry name" value="FabD/lysophospholipase-like"/>
    <property type="match status" value="1"/>
</dbReference>
<evidence type="ECO:0000259" key="7">
    <source>
        <dbReference type="PROSITE" id="PS52004"/>
    </source>
</evidence>
<dbReference type="Proteomes" id="UP000003448">
    <property type="component" value="Unassembled WGS sequence"/>
</dbReference>
<dbReference type="Pfam" id="PF22621">
    <property type="entry name" value="CurL-like_PKS_C"/>
    <property type="match status" value="1"/>
</dbReference>
<dbReference type="InterPro" id="IPR020806">
    <property type="entry name" value="PKS_PP-bd"/>
</dbReference>
<evidence type="ECO:0000313" key="8">
    <source>
        <dbReference type="EMBL" id="CCH19528.1"/>
    </source>
</evidence>
<dbReference type="Pfam" id="PF00698">
    <property type="entry name" value="Acyl_transf_1"/>
    <property type="match status" value="1"/>
</dbReference>
<dbReference type="SMART" id="SM00827">
    <property type="entry name" value="PKS_AT"/>
    <property type="match status" value="1"/>
</dbReference>
<dbReference type="PROSITE" id="PS00606">
    <property type="entry name" value="KS3_1"/>
    <property type="match status" value="1"/>
</dbReference>
<gene>
    <name evidence="8" type="ORF">MILUP08_44403</name>
</gene>
<evidence type="ECO:0000256" key="1">
    <source>
        <dbReference type="ARBA" id="ARBA00001957"/>
    </source>
</evidence>
<dbReference type="Pfam" id="PF00550">
    <property type="entry name" value="PP-binding"/>
    <property type="match status" value="1"/>
</dbReference>
<dbReference type="Gene3D" id="3.30.70.3290">
    <property type="match status" value="1"/>
</dbReference>
<keyword evidence="4" id="KW-0808">Transferase</keyword>
<feature type="domain" description="Ketosynthase family 3 (KS3)" evidence="7">
    <location>
        <begin position="7"/>
        <end position="436"/>
    </location>
</feature>
<sequence>MTDQETGLEIAIVGMAGRFPGAADVDELWQRILAGQETITRFTDADLAAAGLTEEERRHPDLVPAHGALPDLDRFDAGFFGYSPRDARLLDPQQRLFLETAWAALERAGHLAGNPDRLVGVYAAAAASGYLLHHLFRNPRLGSVSEYELMLANDKDSLPTRVAYHLDLRGPAVAVQTACSSSLVAVHLAAQALLARECDVALAGAAHVLLPTGTGYRHEAGGIMSRDGHCRPFDVRATGTVGGDGAAAVVLRRLADARDDGDTVYAVIRGSAINNDGRVKVGFTAPGVDGQVAAIRAAQEVAEVDPATIGYVEAHGTGTELGDQIELRALAEAFRGADGGRGAEGGRCALGSVKSIVGHLDVAAGVTGLIKAALALHHRVVPPSPYCTQPHPELAGSGPFRVPTTTQPWPDLGTPPRAAVSSFGIGGTNAHVVLQAAEPAEHVPADDGSARLVVLSARDADALDRARDQLATHLGEHPDVPLADVAYTLAHTRREFGHRLITVARDATTAAAQLADRDSALVRTGVASGTPAGVALLFPGQGAQYAGMGRTLYRTEPVYRAAFDRCADLLRPHLDVDLRALLCPPGDAVPAAPELDETRLTQPALFAVEYALAELLRHHGVRPAAMAGHSLGEYVAACLAGVFTLPDALATVAVRGRLMQAQAPGSMLSVALGVDEVTALLPAGVEVAAANAPHLTTVSGATAAVAALAADLRGRGVACREVRTSHAFHSALMDPALAGFAAHLREVPLRPPTVPVVSNVTGGWLTDDEATDPDYWVRQLRRPVNFTAAAKLLLDERYALLEVGPGRTLATLVRQHDAARGVPVLTSLPADRTPTGEDDAVALAVGRLWLAGAPVRRPDGRADGRRRVPLPTYPFARERHWVDAYRPGPAAPAEVTPAAAPPPPAEPVAASATTAPNDEPYEVVRRIWVDLLGVDEIGPDDDFFELGGHSLLGTRVVARLRDALGVDLPPAAIFESPTPAALARTVAALARPAPAVPPAVSPPTDGDLTDLLAEIRALSPESLARELHLARHEEGNPDG</sequence>
<accession>I0L6T1</accession>
<dbReference type="SMART" id="SM00823">
    <property type="entry name" value="PKS_PP"/>
    <property type="match status" value="1"/>
</dbReference>
<evidence type="ECO:0000256" key="5">
    <source>
        <dbReference type="SAM" id="MobiDB-lite"/>
    </source>
</evidence>
<dbReference type="InterPro" id="IPR014043">
    <property type="entry name" value="Acyl_transferase_dom"/>
</dbReference>
<dbReference type="InterPro" id="IPR001227">
    <property type="entry name" value="Ac_transferase_dom_sf"/>
</dbReference>
<dbReference type="SUPFAM" id="SSF53901">
    <property type="entry name" value="Thiolase-like"/>
    <property type="match status" value="1"/>
</dbReference>
<dbReference type="GO" id="GO:0071770">
    <property type="term" value="P:DIM/DIP cell wall layer assembly"/>
    <property type="evidence" value="ECO:0007669"/>
    <property type="project" value="TreeGrafter"/>
</dbReference>
<dbReference type="GO" id="GO:0005886">
    <property type="term" value="C:plasma membrane"/>
    <property type="evidence" value="ECO:0007669"/>
    <property type="project" value="TreeGrafter"/>
</dbReference>
<evidence type="ECO:0000256" key="2">
    <source>
        <dbReference type="ARBA" id="ARBA00022450"/>
    </source>
</evidence>
<dbReference type="InterPro" id="IPR020841">
    <property type="entry name" value="PKS_Beta-ketoAc_synthase_dom"/>
</dbReference>
<feature type="region of interest" description="Disordered" evidence="5">
    <location>
        <begin position="892"/>
        <end position="913"/>
    </location>
</feature>
<dbReference type="GO" id="GO:0004315">
    <property type="term" value="F:3-oxoacyl-[acyl-carrier-protein] synthase activity"/>
    <property type="evidence" value="ECO:0007669"/>
    <property type="project" value="InterPro"/>
</dbReference>
<dbReference type="InterPro" id="IPR050091">
    <property type="entry name" value="PKS_NRPS_Biosynth_Enz"/>
</dbReference>
<dbReference type="PROSITE" id="PS00012">
    <property type="entry name" value="PHOSPHOPANTETHEINE"/>
    <property type="match status" value="1"/>
</dbReference>
<evidence type="ECO:0000259" key="6">
    <source>
        <dbReference type="PROSITE" id="PS50075"/>
    </source>
</evidence>
<dbReference type="SUPFAM" id="SSF47336">
    <property type="entry name" value="ACP-like"/>
    <property type="match status" value="1"/>
</dbReference>
<organism evidence="8 9">
    <name type="scientific">Micromonospora lupini str. Lupac 08</name>
    <dbReference type="NCBI Taxonomy" id="1150864"/>
    <lineage>
        <taxon>Bacteria</taxon>
        <taxon>Bacillati</taxon>
        <taxon>Actinomycetota</taxon>
        <taxon>Actinomycetes</taxon>
        <taxon>Micromonosporales</taxon>
        <taxon>Micromonosporaceae</taxon>
        <taxon>Micromonospora</taxon>
    </lineage>
</organism>
<dbReference type="STRING" id="1150864.MILUP08_44403"/>
<dbReference type="GO" id="GO:0004312">
    <property type="term" value="F:fatty acid synthase activity"/>
    <property type="evidence" value="ECO:0007669"/>
    <property type="project" value="TreeGrafter"/>
</dbReference>
<dbReference type="PROSITE" id="PS52004">
    <property type="entry name" value="KS3_2"/>
    <property type="match status" value="1"/>
</dbReference>
<dbReference type="InterPro" id="IPR016039">
    <property type="entry name" value="Thiolase-like"/>
</dbReference>
<keyword evidence="2" id="KW-0596">Phosphopantetheine</keyword>
<dbReference type="SUPFAM" id="SSF55048">
    <property type="entry name" value="Probable ACP-binding domain of malonyl-CoA ACP transacylase"/>
    <property type="match status" value="1"/>
</dbReference>
<dbReference type="SMART" id="SM00825">
    <property type="entry name" value="PKS_KS"/>
    <property type="match status" value="1"/>
</dbReference>
<dbReference type="InterPro" id="IPR006162">
    <property type="entry name" value="Ppantetheine_attach_site"/>
</dbReference>
<keyword evidence="9" id="KW-1185">Reference proteome</keyword>
<comment type="cofactor">
    <cofactor evidence="1">
        <name>pantetheine 4'-phosphate</name>
        <dbReference type="ChEBI" id="CHEBI:47942"/>
    </cofactor>
</comment>